<dbReference type="Proteomes" id="UP000184300">
    <property type="component" value="Unassembled WGS sequence"/>
</dbReference>
<dbReference type="GeneID" id="34460702"/>
<evidence type="ECO:0000313" key="2">
    <source>
        <dbReference type="EMBL" id="OJJ85732.1"/>
    </source>
</evidence>
<organism evidence="2 3">
    <name type="scientific">Aspergillus glaucus CBS 516.65</name>
    <dbReference type="NCBI Taxonomy" id="1160497"/>
    <lineage>
        <taxon>Eukaryota</taxon>
        <taxon>Fungi</taxon>
        <taxon>Dikarya</taxon>
        <taxon>Ascomycota</taxon>
        <taxon>Pezizomycotina</taxon>
        <taxon>Eurotiomycetes</taxon>
        <taxon>Eurotiomycetidae</taxon>
        <taxon>Eurotiales</taxon>
        <taxon>Aspergillaceae</taxon>
        <taxon>Aspergillus</taxon>
        <taxon>Aspergillus subgen. Aspergillus</taxon>
    </lineage>
</organism>
<dbReference type="EMBL" id="KV878894">
    <property type="protein sequence ID" value="OJJ85732.1"/>
    <property type="molecule type" value="Genomic_DNA"/>
</dbReference>
<keyword evidence="3" id="KW-1185">Reference proteome</keyword>
<sequence length="111" mass="11719">MCQPSPSFPSSALLLSVGCLANSSPTAIPQAIDSGLNDRTAVVSSPDAFALTDTRISSNGAWLRGSSENDDSVWLGVLGLVYIWCSHAPPYKVRSFTRLDNNLSLDVGSFG</sequence>
<dbReference type="VEuPathDB" id="FungiDB:ASPGLDRAFT_34503"/>
<gene>
    <name evidence="2" type="ORF">ASPGLDRAFT_34503</name>
</gene>
<proteinExistence type="predicted"/>
<protein>
    <submittedName>
        <fullName evidence="2">Uncharacterized protein</fullName>
    </submittedName>
</protein>
<feature type="chain" id="PRO_5012182989" evidence="1">
    <location>
        <begin position="22"/>
        <end position="111"/>
    </location>
</feature>
<dbReference type="AlphaFoldDB" id="A0A1L9VPB3"/>
<name>A0A1L9VPB3_ASPGL</name>
<feature type="signal peptide" evidence="1">
    <location>
        <begin position="1"/>
        <end position="21"/>
    </location>
</feature>
<dbReference type="RefSeq" id="XP_022402430.1">
    <property type="nucleotide sequence ID" value="XM_022544441.1"/>
</dbReference>
<accession>A0A1L9VPB3</accession>
<evidence type="ECO:0000256" key="1">
    <source>
        <dbReference type="SAM" id="SignalP"/>
    </source>
</evidence>
<evidence type="ECO:0000313" key="3">
    <source>
        <dbReference type="Proteomes" id="UP000184300"/>
    </source>
</evidence>
<keyword evidence="1" id="KW-0732">Signal</keyword>
<reference evidence="3" key="1">
    <citation type="journal article" date="2017" name="Genome Biol.">
        <title>Comparative genomics reveals high biological diversity and specific adaptations in the industrially and medically important fungal genus Aspergillus.</title>
        <authorList>
            <person name="de Vries R.P."/>
            <person name="Riley R."/>
            <person name="Wiebenga A."/>
            <person name="Aguilar-Osorio G."/>
            <person name="Amillis S."/>
            <person name="Uchima C.A."/>
            <person name="Anderluh G."/>
            <person name="Asadollahi M."/>
            <person name="Askin M."/>
            <person name="Barry K."/>
            <person name="Battaglia E."/>
            <person name="Bayram O."/>
            <person name="Benocci T."/>
            <person name="Braus-Stromeyer S.A."/>
            <person name="Caldana C."/>
            <person name="Canovas D."/>
            <person name="Cerqueira G.C."/>
            <person name="Chen F."/>
            <person name="Chen W."/>
            <person name="Choi C."/>
            <person name="Clum A."/>
            <person name="Dos Santos R.A."/>
            <person name="Damasio A.R."/>
            <person name="Diallinas G."/>
            <person name="Emri T."/>
            <person name="Fekete E."/>
            <person name="Flipphi M."/>
            <person name="Freyberg S."/>
            <person name="Gallo A."/>
            <person name="Gournas C."/>
            <person name="Habgood R."/>
            <person name="Hainaut M."/>
            <person name="Harispe M.L."/>
            <person name="Henrissat B."/>
            <person name="Hilden K.S."/>
            <person name="Hope R."/>
            <person name="Hossain A."/>
            <person name="Karabika E."/>
            <person name="Karaffa L."/>
            <person name="Karanyi Z."/>
            <person name="Krasevec N."/>
            <person name="Kuo A."/>
            <person name="Kusch H."/>
            <person name="LaButti K."/>
            <person name="Lagendijk E.L."/>
            <person name="Lapidus A."/>
            <person name="Levasseur A."/>
            <person name="Lindquist E."/>
            <person name="Lipzen A."/>
            <person name="Logrieco A.F."/>
            <person name="MacCabe A."/>
            <person name="Maekelae M.R."/>
            <person name="Malavazi I."/>
            <person name="Melin P."/>
            <person name="Meyer V."/>
            <person name="Mielnichuk N."/>
            <person name="Miskei M."/>
            <person name="Molnar A.P."/>
            <person name="Mule G."/>
            <person name="Ngan C.Y."/>
            <person name="Orejas M."/>
            <person name="Orosz E."/>
            <person name="Ouedraogo J.P."/>
            <person name="Overkamp K.M."/>
            <person name="Park H.-S."/>
            <person name="Perrone G."/>
            <person name="Piumi F."/>
            <person name="Punt P.J."/>
            <person name="Ram A.F."/>
            <person name="Ramon A."/>
            <person name="Rauscher S."/>
            <person name="Record E."/>
            <person name="Riano-Pachon D.M."/>
            <person name="Robert V."/>
            <person name="Roehrig J."/>
            <person name="Ruller R."/>
            <person name="Salamov A."/>
            <person name="Salih N.S."/>
            <person name="Samson R.A."/>
            <person name="Sandor E."/>
            <person name="Sanguinetti M."/>
            <person name="Schuetze T."/>
            <person name="Sepcic K."/>
            <person name="Shelest E."/>
            <person name="Sherlock G."/>
            <person name="Sophianopoulou V."/>
            <person name="Squina F.M."/>
            <person name="Sun H."/>
            <person name="Susca A."/>
            <person name="Todd R.B."/>
            <person name="Tsang A."/>
            <person name="Unkles S.E."/>
            <person name="van de Wiele N."/>
            <person name="van Rossen-Uffink D."/>
            <person name="Oliveira J.V."/>
            <person name="Vesth T.C."/>
            <person name="Visser J."/>
            <person name="Yu J.-H."/>
            <person name="Zhou M."/>
            <person name="Andersen M.R."/>
            <person name="Archer D.B."/>
            <person name="Baker S.E."/>
            <person name="Benoit I."/>
            <person name="Brakhage A.A."/>
            <person name="Braus G.H."/>
            <person name="Fischer R."/>
            <person name="Frisvad J.C."/>
            <person name="Goldman G.H."/>
            <person name="Houbraken J."/>
            <person name="Oakley B."/>
            <person name="Pocsi I."/>
            <person name="Scazzocchio C."/>
            <person name="Seiboth B."/>
            <person name="vanKuyk P.A."/>
            <person name="Wortman J."/>
            <person name="Dyer P.S."/>
            <person name="Grigoriev I.V."/>
        </authorList>
    </citation>
    <scope>NUCLEOTIDE SEQUENCE [LARGE SCALE GENOMIC DNA]</scope>
    <source>
        <strain evidence="3">CBS 516.65</strain>
    </source>
</reference>